<protein>
    <submittedName>
        <fullName evidence="1">Uncharacterized protein</fullName>
    </submittedName>
</protein>
<comment type="caution">
    <text evidence="1">The sequence shown here is derived from an EMBL/GenBank/DDBJ whole genome shotgun (WGS) entry which is preliminary data.</text>
</comment>
<evidence type="ECO:0000313" key="1">
    <source>
        <dbReference type="EMBL" id="EPX83973.1"/>
    </source>
</evidence>
<keyword evidence="2" id="KW-1185">Reference proteome</keyword>
<dbReference type="eggNOG" id="COG1611">
    <property type="taxonomic scope" value="Bacteria"/>
</dbReference>
<organism evidence="1 2">
    <name type="scientific">Salipiger mucosus DSM 16094</name>
    <dbReference type="NCBI Taxonomy" id="1123237"/>
    <lineage>
        <taxon>Bacteria</taxon>
        <taxon>Pseudomonadati</taxon>
        <taxon>Pseudomonadota</taxon>
        <taxon>Alphaproteobacteria</taxon>
        <taxon>Rhodobacterales</taxon>
        <taxon>Roseobacteraceae</taxon>
        <taxon>Salipiger</taxon>
    </lineage>
</organism>
<evidence type="ECO:0000313" key="2">
    <source>
        <dbReference type="Proteomes" id="UP000015347"/>
    </source>
</evidence>
<accession>S9QWI3</accession>
<dbReference type="EMBL" id="APVH01000013">
    <property type="protein sequence ID" value="EPX83973.1"/>
    <property type="molecule type" value="Genomic_DNA"/>
</dbReference>
<dbReference type="Proteomes" id="UP000015347">
    <property type="component" value="Unassembled WGS sequence"/>
</dbReference>
<gene>
    <name evidence="1" type="ORF">Salmuc_01748</name>
</gene>
<dbReference type="STRING" id="1123237.Salmuc_01748"/>
<name>S9QWI3_9RHOB</name>
<dbReference type="AlphaFoldDB" id="S9QWI3"/>
<dbReference type="HOGENOM" id="CLU_1466601_0_0_5"/>
<reference evidence="2" key="1">
    <citation type="journal article" date="2014" name="Stand. Genomic Sci.">
        <title>Genome sequence of the exopolysaccharide-producing Salipiger mucosus type strain (DSM 16094(T)), a moderately halophilic member of the Roseobacter clade.</title>
        <authorList>
            <person name="Riedel T."/>
            <person name="Spring S."/>
            <person name="Fiebig A."/>
            <person name="Petersen J."/>
            <person name="Kyrpides N.C."/>
            <person name="Goker M."/>
            <person name="Klenk H.P."/>
        </authorList>
    </citation>
    <scope>NUCLEOTIDE SEQUENCE [LARGE SCALE GENOMIC DNA]</scope>
    <source>
        <strain evidence="2">DSM 16094</strain>
    </source>
</reference>
<proteinExistence type="predicted"/>
<sequence>MDVCETMIEIGRLMAEADWVLQSGGAERADEAFEKGCDLAGGQKRIFLHKEGARGNRSPHFNIPAEYFSIASRYRRNWDKFSENSQRLLARNVLQVLGYPGDDVGHPPDDPVKAIICYTEGGKLKGGTSLALQLAKDTLGDAVDIVNLGHPDYRNATAQEVVDQVLGRGHIPPAQMTLF</sequence>